<evidence type="ECO:0000256" key="2">
    <source>
        <dbReference type="ARBA" id="ARBA00022692"/>
    </source>
</evidence>
<keyword evidence="10" id="KW-1185">Reference proteome</keyword>
<protein>
    <submittedName>
        <fullName evidence="9">Putative zinc-finger</fullName>
    </submittedName>
</protein>
<keyword evidence="4" id="KW-0805">Transcription regulation</keyword>
<feature type="domain" description="Putative zinc-finger" evidence="8">
    <location>
        <begin position="16"/>
        <end position="40"/>
    </location>
</feature>
<dbReference type="RefSeq" id="WP_090476316.1">
    <property type="nucleotide sequence ID" value="NZ_LT629710.1"/>
</dbReference>
<evidence type="ECO:0000256" key="4">
    <source>
        <dbReference type="ARBA" id="ARBA00023015"/>
    </source>
</evidence>
<evidence type="ECO:0000256" key="3">
    <source>
        <dbReference type="ARBA" id="ARBA00022989"/>
    </source>
</evidence>
<accession>A0A1H0NY83</accession>
<evidence type="ECO:0000256" key="6">
    <source>
        <dbReference type="ARBA" id="ARBA00023163"/>
    </source>
</evidence>
<dbReference type="GO" id="GO:0016020">
    <property type="term" value="C:membrane"/>
    <property type="evidence" value="ECO:0007669"/>
    <property type="project" value="UniProtKB-SubCell"/>
</dbReference>
<dbReference type="InterPro" id="IPR051474">
    <property type="entry name" value="Anti-sigma-K/W_factor"/>
</dbReference>
<dbReference type="Gene3D" id="1.10.10.1320">
    <property type="entry name" value="Anti-sigma factor, zinc-finger domain"/>
    <property type="match status" value="1"/>
</dbReference>
<evidence type="ECO:0000313" key="9">
    <source>
        <dbReference type="EMBL" id="SDO97589.1"/>
    </source>
</evidence>
<dbReference type="GO" id="GO:0016989">
    <property type="term" value="F:sigma factor antagonist activity"/>
    <property type="evidence" value="ECO:0007669"/>
    <property type="project" value="TreeGrafter"/>
</dbReference>
<keyword evidence="9" id="KW-0862">Zinc</keyword>
<keyword evidence="5 7" id="KW-0472">Membrane</keyword>
<dbReference type="InterPro" id="IPR027383">
    <property type="entry name" value="Znf_put"/>
</dbReference>
<evidence type="ECO:0000256" key="5">
    <source>
        <dbReference type="ARBA" id="ARBA00023136"/>
    </source>
</evidence>
<dbReference type="GO" id="GO:0006417">
    <property type="term" value="P:regulation of translation"/>
    <property type="evidence" value="ECO:0007669"/>
    <property type="project" value="TreeGrafter"/>
</dbReference>
<feature type="transmembrane region" description="Helical" evidence="7">
    <location>
        <begin position="89"/>
        <end position="111"/>
    </location>
</feature>
<dbReference type="Pfam" id="PF13490">
    <property type="entry name" value="zf-HC2"/>
    <property type="match status" value="1"/>
</dbReference>
<dbReference type="AlphaFoldDB" id="A0A1H0NY83"/>
<keyword evidence="9" id="KW-0479">Metal-binding</keyword>
<proteinExistence type="predicted"/>
<comment type="subcellular location">
    <subcellularLocation>
        <location evidence="1">Membrane</location>
        <topology evidence="1">Single-pass membrane protein</topology>
    </subcellularLocation>
</comment>
<dbReference type="PANTHER" id="PTHR37461">
    <property type="entry name" value="ANTI-SIGMA-K FACTOR RSKA"/>
    <property type="match status" value="1"/>
</dbReference>
<evidence type="ECO:0000313" key="10">
    <source>
        <dbReference type="Proteomes" id="UP000198741"/>
    </source>
</evidence>
<gene>
    <name evidence="9" type="ORF">SAMN04515671_2538</name>
</gene>
<keyword evidence="2 7" id="KW-0812">Transmembrane</keyword>
<evidence type="ECO:0000256" key="7">
    <source>
        <dbReference type="SAM" id="Phobius"/>
    </source>
</evidence>
<dbReference type="STRING" id="1090615.SAMN04515671_2538"/>
<name>A0A1H0NY83_9ACTN</name>
<sequence>MSEQPQSTLCLDDASYVLGSLSPAERQAFEQHLATCRDCQASVARLAGLPGLLGLTSAADLEQDPPPVPDTLLPRLLRAAARQGRRRRWIWTGTMAAAAACVVALVITLVLRPATPSGSSALPAPVAMEHVVPGPMNVSLQLVDKQWGTSIVVNCHYESAHEPGEWYDLVAYDAAGKAVPAGGWKSVSGAGSVVTTATALRLSQISRVEVQLPDGTPVLFAVPPHG</sequence>
<dbReference type="GO" id="GO:0008270">
    <property type="term" value="F:zinc ion binding"/>
    <property type="evidence" value="ECO:0007669"/>
    <property type="project" value="UniProtKB-KW"/>
</dbReference>
<dbReference type="InterPro" id="IPR041916">
    <property type="entry name" value="Anti_sigma_zinc_sf"/>
</dbReference>
<keyword evidence="3 7" id="KW-1133">Transmembrane helix</keyword>
<keyword evidence="6" id="KW-0804">Transcription</keyword>
<dbReference type="Proteomes" id="UP000198741">
    <property type="component" value="Chromosome I"/>
</dbReference>
<reference evidence="9 10" key="1">
    <citation type="submission" date="2016-10" db="EMBL/GenBank/DDBJ databases">
        <authorList>
            <person name="de Groot N.N."/>
        </authorList>
    </citation>
    <scope>NUCLEOTIDE SEQUENCE [LARGE SCALE GENOMIC DNA]</scope>
    <source>
        <strain evidence="10">P4-7,KCTC 19426,CECT 7604</strain>
    </source>
</reference>
<evidence type="ECO:0000256" key="1">
    <source>
        <dbReference type="ARBA" id="ARBA00004167"/>
    </source>
</evidence>
<organism evidence="9 10">
    <name type="scientific">Nakamurella panacisegetis</name>
    <dbReference type="NCBI Taxonomy" id="1090615"/>
    <lineage>
        <taxon>Bacteria</taxon>
        <taxon>Bacillati</taxon>
        <taxon>Actinomycetota</taxon>
        <taxon>Actinomycetes</taxon>
        <taxon>Nakamurellales</taxon>
        <taxon>Nakamurellaceae</taxon>
        <taxon>Nakamurella</taxon>
    </lineage>
</organism>
<dbReference type="PANTHER" id="PTHR37461:SF1">
    <property type="entry name" value="ANTI-SIGMA-K FACTOR RSKA"/>
    <property type="match status" value="1"/>
</dbReference>
<dbReference type="EMBL" id="LT629710">
    <property type="protein sequence ID" value="SDO97589.1"/>
    <property type="molecule type" value="Genomic_DNA"/>
</dbReference>
<evidence type="ECO:0000259" key="8">
    <source>
        <dbReference type="Pfam" id="PF13490"/>
    </source>
</evidence>
<dbReference type="OrthoDB" id="5242431at2"/>
<keyword evidence="9" id="KW-0863">Zinc-finger</keyword>